<dbReference type="Proteomes" id="UP001632037">
    <property type="component" value="Unassembled WGS sequence"/>
</dbReference>
<feature type="region of interest" description="Disordered" evidence="1">
    <location>
        <begin position="45"/>
        <end position="76"/>
    </location>
</feature>
<comment type="caution">
    <text evidence="2">The sequence shown here is derived from an EMBL/GenBank/DDBJ whole genome shotgun (WGS) entry which is preliminary data.</text>
</comment>
<sequence length="150" mass="16958">MGCCPSKRPALGKEYAVNATEVAPILPSAVSADQVEPILDDAVDEMFMDRGDRSRMDKSDDEEPTPEEEEFKIPSEKVEGVLDEVLIRNPERVTALQSPPSPPWKTADDIPISSTYHRVHSAEVAEQEAKRQEELRLEAEHREQEVRDYK</sequence>
<feature type="non-terminal residue" evidence="2">
    <location>
        <position position="150"/>
    </location>
</feature>
<protein>
    <submittedName>
        <fullName evidence="2">Uncharacterized protein</fullName>
    </submittedName>
</protein>
<keyword evidence="3" id="KW-1185">Reference proteome</keyword>
<feature type="compositionally biased region" description="Basic and acidic residues" evidence="1">
    <location>
        <begin position="120"/>
        <end position="150"/>
    </location>
</feature>
<dbReference type="AlphaFoldDB" id="A0ABD3FM23"/>
<feature type="compositionally biased region" description="Basic and acidic residues" evidence="1">
    <location>
        <begin position="47"/>
        <end position="58"/>
    </location>
</feature>
<gene>
    <name evidence="2" type="ORF">V7S43_007869</name>
</gene>
<accession>A0ABD3FM23</accession>
<dbReference type="EMBL" id="JBIMZQ010000015">
    <property type="protein sequence ID" value="KAL3666922.1"/>
    <property type="molecule type" value="Genomic_DNA"/>
</dbReference>
<organism evidence="2 3">
    <name type="scientific">Phytophthora oleae</name>
    <dbReference type="NCBI Taxonomy" id="2107226"/>
    <lineage>
        <taxon>Eukaryota</taxon>
        <taxon>Sar</taxon>
        <taxon>Stramenopiles</taxon>
        <taxon>Oomycota</taxon>
        <taxon>Peronosporomycetes</taxon>
        <taxon>Peronosporales</taxon>
        <taxon>Peronosporaceae</taxon>
        <taxon>Phytophthora</taxon>
    </lineage>
</organism>
<evidence type="ECO:0000313" key="2">
    <source>
        <dbReference type="EMBL" id="KAL3666922.1"/>
    </source>
</evidence>
<proteinExistence type="predicted"/>
<reference evidence="2 3" key="1">
    <citation type="submission" date="2024-09" db="EMBL/GenBank/DDBJ databases">
        <title>Genome sequencing and assembly of Phytophthora oleae, isolate VK10A, causative agent of rot of olive drupes.</title>
        <authorList>
            <person name="Conti Taguali S."/>
            <person name="Riolo M."/>
            <person name="La Spada F."/>
            <person name="Cacciola S.O."/>
            <person name="Dionisio G."/>
        </authorList>
    </citation>
    <scope>NUCLEOTIDE SEQUENCE [LARGE SCALE GENOMIC DNA]</scope>
    <source>
        <strain evidence="2 3">VK10A</strain>
    </source>
</reference>
<evidence type="ECO:0000256" key="1">
    <source>
        <dbReference type="SAM" id="MobiDB-lite"/>
    </source>
</evidence>
<feature type="compositionally biased region" description="Acidic residues" evidence="1">
    <location>
        <begin position="59"/>
        <end position="70"/>
    </location>
</feature>
<feature type="region of interest" description="Disordered" evidence="1">
    <location>
        <begin position="119"/>
        <end position="150"/>
    </location>
</feature>
<name>A0ABD3FM23_9STRA</name>
<evidence type="ECO:0000313" key="3">
    <source>
        <dbReference type="Proteomes" id="UP001632037"/>
    </source>
</evidence>